<dbReference type="AlphaFoldDB" id="A0A2T6AFQ2"/>
<gene>
    <name evidence="1" type="ORF">C8P64_3046</name>
</gene>
<evidence type="ECO:0000313" key="1">
    <source>
        <dbReference type="EMBL" id="PTX42616.1"/>
    </source>
</evidence>
<keyword evidence="1" id="KW-0808">Transferase</keyword>
<dbReference type="GO" id="GO:0016740">
    <property type="term" value="F:transferase activity"/>
    <property type="evidence" value="ECO:0007669"/>
    <property type="project" value="UniProtKB-KW"/>
</dbReference>
<reference evidence="1 2" key="1">
    <citation type="submission" date="2018-04" db="EMBL/GenBank/DDBJ databases">
        <title>Genomic Encyclopedia of Archaeal and Bacterial Type Strains, Phase II (KMG-II): from individual species to whole genera.</title>
        <authorList>
            <person name="Goeker M."/>
        </authorList>
    </citation>
    <scope>NUCLEOTIDE SEQUENCE [LARGE SCALE GENOMIC DNA]</scope>
    <source>
        <strain evidence="1 2">DSM 23082</strain>
    </source>
</reference>
<dbReference type="EMBL" id="QBKQ01000003">
    <property type="protein sequence ID" value="PTX42616.1"/>
    <property type="molecule type" value="Genomic_DNA"/>
</dbReference>
<organism evidence="1 2">
    <name type="scientific">Christiangramia gaetbulicola</name>
    <dbReference type="NCBI Taxonomy" id="703340"/>
    <lineage>
        <taxon>Bacteria</taxon>
        <taxon>Pseudomonadati</taxon>
        <taxon>Bacteroidota</taxon>
        <taxon>Flavobacteriia</taxon>
        <taxon>Flavobacteriales</taxon>
        <taxon>Flavobacteriaceae</taxon>
        <taxon>Christiangramia</taxon>
    </lineage>
</organism>
<dbReference type="OrthoDB" id="9802815at2"/>
<keyword evidence="2" id="KW-1185">Reference proteome</keyword>
<dbReference type="InterPro" id="IPR036477">
    <property type="entry name" value="Formyl_transf_N_sf"/>
</dbReference>
<dbReference type="SUPFAM" id="SSF53328">
    <property type="entry name" value="Formyltransferase"/>
    <property type="match status" value="1"/>
</dbReference>
<sequence>MKILLLAGNTLRSNSYAQYLAASSCKVEGLFYGFEEREYSVPKLNRDTEQFFDDNNILIPDFQIGIENVFERNKWKYQHINDYDVNSQSVVERVKSISPDLIIFSGYGGQILRKNHFDLDLPYVHMHPGDIPLERGSTTIYYSILNRQSCTVTAFLMNEKIDAGNIITKSHFPAPTGGVNIDQYYDNIIRANCLIDAITALSKKNEITPFPSHDNSLEYYVIHPILKNIGILSLKK</sequence>
<dbReference type="PROSITE" id="PS51257">
    <property type="entry name" value="PROKAR_LIPOPROTEIN"/>
    <property type="match status" value="1"/>
</dbReference>
<dbReference type="RefSeq" id="WP_108172895.1">
    <property type="nucleotide sequence ID" value="NZ_QBKQ01000003.1"/>
</dbReference>
<accession>A0A2T6AFQ2</accession>
<comment type="caution">
    <text evidence="1">The sequence shown here is derived from an EMBL/GenBank/DDBJ whole genome shotgun (WGS) entry which is preliminary data.</text>
</comment>
<dbReference type="Proteomes" id="UP000244174">
    <property type="component" value="Unassembled WGS sequence"/>
</dbReference>
<evidence type="ECO:0000313" key="2">
    <source>
        <dbReference type="Proteomes" id="UP000244174"/>
    </source>
</evidence>
<name>A0A2T6AFQ2_9FLAO</name>
<dbReference type="Gene3D" id="3.40.50.170">
    <property type="entry name" value="Formyl transferase, N-terminal domain"/>
    <property type="match status" value="1"/>
</dbReference>
<protein>
    <submittedName>
        <fullName evidence="1">Methionyl-tRNA formyltransferase</fullName>
    </submittedName>
</protein>
<proteinExistence type="predicted"/>